<dbReference type="Gene3D" id="3.40.50.880">
    <property type="match status" value="1"/>
</dbReference>
<feature type="coiled-coil region" evidence="3">
    <location>
        <begin position="28"/>
        <end position="55"/>
    </location>
</feature>
<dbReference type="InterPro" id="IPR013529">
    <property type="entry name" value="Glyco_hydro_42_N"/>
</dbReference>
<evidence type="ECO:0000259" key="4">
    <source>
        <dbReference type="Pfam" id="PF02449"/>
    </source>
</evidence>
<evidence type="ECO:0000256" key="2">
    <source>
        <dbReference type="ARBA" id="ARBA00023295"/>
    </source>
</evidence>
<keyword evidence="2 5" id="KW-0326">Glycosidase</keyword>
<dbReference type="Proteomes" id="UP000745859">
    <property type="component" value="Unassembled WGS sequence"/>
</dbReference>
<evidence type="ECO:0000256" key="1">
    <source>
        <dbReference type="ARBA" id="ARBA00022801"/>
    </source>
</evidence>
<evidence type="ECO:0000313" key="6">
    <source>
        <dbReference type="Proteomes" id="UP000745859"/>
    </source>
</evidence>
<dbReference type="SUPFAM" id="SSF51445">
    <property type="entry name" value="(Trans)glycosidases"/>
    <property type="match status" value="1"/>
</dbReference>
<dbReference type="GO" id="GO:0004565">
    <property type="term" value="F:beta-galactosidase activity"/>
    <property type="evidence" value="ECO:0007669"/>
    <property type="project" value="UniProtKB-EC"/>
</dbReference>
<proteinExistence type="predicted"/>
<protein>
    <submittedName>
        <fullName evidence="5">Beta-galactosidase</fullName>
        <ecNumber evidence="5">3.2.1.23</ecNumber>
    </submittedName>
</protein>
<keyword evidence="1 5" id="KW-0378">Hydrolase</keyword>
<sequence length="758" mass="87476">MKIKFKNIKRIVSLFLIITNVVSSQTTEKQVGLKIKELENLVKELDKENIDSYKERMTIFLAKTFLGYANWDEKHIALNTDNFKKVRVYKNKAEQMAKDLPDFERKDVALMLDNAIKTATALSEKEIFRKPYQEINWSKIKHDKNELTYKGKPVFLSDYTWKPEVKELNKFFGELDGVYIAPTQLKASGVVNPATINQIKNKDKGTAGFVFIAHTPPSKWTLKEYGDDFLTYGGQPFTHYDIDNPGARKMMSELLEKTVPYMVDKNYTQLGYMLANEPRWITYKNQNKKVWYTGGVSHYTKAKFKTWLKNKHKNITALNKLWKTNFSDFEDVSIEIPIDISLMGTSKWYDWTTFNEDRVTDWFTYLKQELRKNDPTAKAHLKIMPSFFTDNDPCTGIDLEALTELSDINGNDVAAHYNNIRETADWEGDYMFGWRELYMGYDFLKSVKPDQINFNSESHLLSTSSTRDLYMNPKYARAVYWAAYTLGLNAVQTWYWPRREDGSLRGKMTNAYGGSNNQQPRVTQELQNTIIDLNTFSEEITAMQHQRKPIRIFYSKTSANQESTYMDGIFDLYESLNFEGLPLGFATKNIINKQANKNWDVILVYKTAQVTQDELDALQMYLDNGGKVIVDSVSLKKNEYGLPLQILKESKGTLVTLTSLDQVKSKALFTVQKELPNLTITEVGNVGKKKCTWRVVKNKKGNDVLSVINLGREDVELKIRYKKNPKNILCKDLIKGVKVSSSPVLAPYEVFFVEVQSN</sequence>
<evidence type="ECO:0000256" key="3">
    <source>
        <dbReference type="SAM" id="Coils"/>
    </source>
</evidence>
<gene>
    <name evidence="5" type="ORF">FHR24_002699</name>
</gene>
<dbReference type="Pfam" id="PF02449">
    <property type="entry name" value="Glyco_hydro_42"/>
    <property type="match status" value="1"/>
</dbReference>
<keyword evidence="6" id="KW-1185">Reference proteome</keyword>
<dbReference type="EMBL" id="JAASQL010000005">
    <property type="protein sequence ID" value="NIJ46215.1"/>
    <property type="molecule type" value="Genomic_DNA"/>
</dbReference>
<accession>A0ABX0UBK4</accession>
<name>A0ABX0UBK4_9FLAO</name>
<organism evidence="5 6">
    <name type="scientific">Wenyingzhuangia heitensis</name>
    <dbReference type="NCBI Taxonomy" id="1487859"/>
    <lineage>
        <taxon>Bacteria</taxon>
        <taxon>Pseudomonadati</taxon>
        <taxon>Bacteroidota</taxon>
        <taxon>Flavobacteriia</taxon>
        <taxon>Flavobacteriales</taxon>
        <taxon>Flavobacteriaceae</taxon>
        <taxon>Wenyingzhuangia</taxon>
    </lineage>
</organism>
<dbReference type="InterPro" id="IPR029062">
    <property type="entry name" value="Class_I_gatase-like"/>
</dbReference>
<comment type="caution">
    <text evidence="5">The sequence shown here is derived from an EMBL/GenBank/DDBJ whole genome shotgun (WGS) entry which is preliminary data.</text>
</comment>
<feature type="domain" description="Glycoside hydrolase family 42 N-terminal" evidence="4">
    <location>
        <begin position="263"/>
        <end position="530"/>
    </location>
</feature>
<dbReference type="EC" id="3.2.1.23" evidence="5"/>
<dbReference type="CDD" id="cd03143">
    <property type="entry name" value="A4_beta-galactosidase_middle_domain"/>
    <property type="match status" value="1"/>
</dbReference>
<dbReference type="RefSeq" id="WP_167189860.1">
    <property type="nucleotide sequence ID" value="NZ_JAASQL010000005.1"/>
</dbReference>
<dbReference type="InterPro" id="IPR017853">
    <property type="entry name" value="GH"/>
</dbReference>
<dbReference type="Gene3D" id="3.20.20.80">
    <property type="entry name" value="Glycosidases"/>
    <property type="match status" value="1"/>
</dbReference>
<evidence type="ECO:0000313" key="5">
    <source>
        <dbReference type="EMBL" id="NIJ46215.1"/>
    </source>
</evidence>
<keyword evidence="3" id="KW-0175">Coiled coil</keyword>
<reference evidence="5 6" key="1">
    <citation type="submission" date="2020-03" db="EMBL/GenBank/DDBJ databases">
        <title>Genomic Encyclopedia of Type Strains, Phase IV (KMG-IV): sequencing the most valuable type-strain genomes for metagenomic binning, comparative biology and taxonomic classification.</title>
        <authorList>
            <person name="Goeker M."/>
        </authorList>
    </citation>
    <scope>NUCLEOTIDE SEQUENCE [LARGE SCALE GENOMIC DNA]</scope>
    <source>
        <strain evidence="5 6">DSM 101599</strain>
    </source>
</reference>